<evidence type="ECO:0000259" key="2">
    <source>
        <dbReference type="Pfam" id="PF24098"/>
    </source>
</evidence>
<evidence type="ECO:0000313" key="4">
    <source>
        <dbReference type="Proteomes" id="UP000247565"/>
    </source>
</evidence>
<evidence type="ECO:0000259" key="1">
    <source>
        <dbReference type="Pfam" id="PF13910"/>
    </source>
</evidence>
<organism evidence="3 4">
    <name type="scientific">Commensalibacter melissae</name>
    <dbReference type="NCBI Taxonomy" id="2070537"/>
    <lineage>
        <taxon>Bacteria</taxon>
        <taxon>Pseudomonadati</taxon>
        <taxon>Pseudomonadota</taxon>
        <taxon>Alphaproteobacteria</taxon>
        <taxon>Acetobacterales</taxon>
        <taxon>Acetobacteraceae</taxon>
    </lineage>
</organism>
<keyword evidence="4" id="KW-1185">Reference proteome</keyword>
<evidence type="ECO:0000313" key="3">
    <source>
        <dbReference type="EMBL" id="PXY99722.1"/>
    </source>
</evidence>
<dbReference type="Pfam" id="PF13910">
    <property type="entry name" value="DUF4209"/>
    <property type="match status" value="1"/>
</dbReference>
<dbReference type="Pfam" id="PF24098">
    <property type="entry name" value="DUF7380"/>
    <property type="match status" value="1"/>
</dbReference>
<dbReference type="EMBL" id="QGLT01000004">
    <property type="protein sequence ID" value="PXY99722.1"/>
    <property type="molecule type" value="Genomic_DNA"/>
</dbReference>
<dbReference type="AlphaFoldDB" id="A0A318N5C9"/>
<dbReference type="RefSeq" id="WP_110439342.1">
    <property type="nucleotide sequence ID" value="NZ_CP046393.1"/>
</dbReference>
<dbReference type="InterPro" id="IPR055804">
    <property type="entry name" value="DUF7380"/>
</dbReference>
<comment type="caution">
    <text evidence="3">The sequence shown here is derived from an EMBL/GenBank/DDBJ whole genome shotgun (WGS) entry which is preliminary data.</text>
</comment>
<dbReference type="InterPro" id="IPR025209">
    <property type="entry name" value="DUF4209"/>
</dbReference>
<reference evidence="3 4" key="1">
    <citation type="submission" date="2018-05" db="EMBL/GenBank/DDBJ databases">
        <title>Reference genomes for bee gut microbiota database.</title>
        <authorList>
            <person name="Ellegaard K.M."/>
        </authorList>
    </citation>
    <scope>NUCLEOTIDE SEQUENCE [LARGE SCALE GENOMIC DNA]</scope>
    <source>
        <strain evidence="3 4">ESL0284</strain>
    </source>
</reference>
<proteinExistence type="predicted"/>
<gene>
    <name evidence="3" type="ORF">DK869_07185</name>
</gene>
<protein>
    <submittedName>
        <fullName evidence="3">Uncharacterized protein</fullName>
    </submittedName>
</protein>
<dbReference type="Proteomes" id="UP000247565">
    <property type="component" value="Unassembled WGS sequence"/>
</dbReference>
<feature type="domain" description="DUF4209" evidence="1">
    <location>
        <begin position="491"/>
        <end position="581"/>
    </location>
</feature>
<feature type="domain" description="DUF7380" evidence="2">
    <location>
        <begin position="3"/>
        <end position="178"/>
    </location>
</feature>
<name>A0A318N5C9_9PROT</name>
<dbReference type="OrthoDB" id="5519791at2"/>
<sequence length="588" mass="69149">MKSSPKLTREAFLECNWKYEPEQNPVSYVELNSSLKKIAEEKLDIKQQEQYEIFELLAEISLMYLDADNKDKPFRAFYTNILGRTKEPSDLTKEELEFLSLILNDIPEPSLKARIADILWLVQEPKNYKYAQIAIDSYTYYTFDNKKNVSFLFQDLNKYYERAIYLCQQINDNNRLDKILSKLTDVFKNENDSGLILILAELIDKTKNKDVLKKIVMPKLYQEAIQLKNENNFYLAIIILTFLNNKYKQFHDKENEIKSLFNIAEYHEYDGDFRYKNNNCSAYYIYEEALQTYNKIPKKNRNDYDVDNKIHNLHAKLKESNQIVLANMRKIYIGPINITNSVQGFVQHISNKTDPIETLKYFTGLSIDYQDLVQNAVKESDQFFFSNLFTKDYRSDDGRIIAKISPDDEENKLNEKKQEKYRLIIYTNITLINEGLNQLHKEDKFSKEIFENICHKSPIVPKNREKIIANALWSGFQKDFIAAIYLLCPQVENIIRDQLKKIKVRTSNLDKNNIETYNSLNALLKSPEIEKILDVNLLFEFKSLFIDPIGFNLRNNTAHGLLDDNEASSSASIYAWWFILKLIIHSIK</sequence>
<accession>A0A318N5C9</accession>